<dbReference type="PANTHER" id="PTHR11845">
    <property type="entry name" value="5'-DEOXYNUCLEOTIDASE HDDC2"/>
    <property type="match status" value="1"/>
</dbReference>
<feature type="domain" description="HD" evidence="3">
    <location>
        <begin position="16"/>
        <end position="170"/>
    </location>
</feature>
<gene>
    <name evidence="4" type="ORF">A3H53_01855</name>
</gene>
<dbReference type="AlphaFoldDB" id="A0A1F6Y0A8"/>
<name>A0A1F6Y0A8_9BACT</name>
<keyword evidence="2 4" id="KW-0378">Hydrolase</keyword>
<dbReference type="GO" id="GO:0002953">
    <property type="term" value="F:5'-deoxynucleotidase activity"/>
    <property type="evidence" value="ECO:0007669"/>
    <property type="project" value="InterPro"/>
</dbReference>
<dbReference type="GO" id="GO:0005737">
    <property type="term" value="C:cytoplasm"/>
    <property type="evidence" value="ECO:0007669"/>
    <property type="project" value="TreeGrafter"/>
</dbReference>
<evidence type="ECO:0000259" key="3">
    <source>
        <dbReference type="Pfam" id="PF13023"/>
    </source>
</evidence>
<dbReference type="PANTHER" id="PTHR11845:SF13">
    <property type="entry name" value="5'-DEOXYNUCLEOTIDASE HDDC2"/>
    <property type="match status" value="1"/>
</dbReference>
<dbReference type="Gene3D" id="1.10.3210.10">
    <property type="entry name" value="Hypothetical protein af1432"/>
    <property type="match status" value="1"/>
</dbReference>
<dbReference type="Pfam" id="PF13023">
    <property type="entry name" value="HD_3"/>
    <property type="match status" value="1"/>
</dbReference>
<evidence type="ECO:0000256" key="1">
    <source>
        <dbReference type="ARBA" id="ARBA00022723"/>
    </source>
</evidence>
<dbReference type="GO" id="GO:0046872">
    <property type="term" value="F:metal ion binding"/>
    <property type="evidence" value="ECO:0007669"/>
    <property type="project" value="UniProtKB-KW"/>
</dbReference>
<comment type="caution">
    <text evidence="4">The sequence shown here is derived from an EMBL/GenBank/DDBJ whole genome shotgun (WGS) entry which is preliminary data.</text>
</comment>
<evidence type="ECO:0000313" key="4">
    <source>
        <dbReference type="EMBL" id="OGI99688.1"/>
    </source>
</evidence>
<proteinExistence type="predicted"/>
<organism evidence="4 5">
    <name type="scientific">Candidatus Nomurabacteria bacterium RIFCSPLOWO2_02_FULL_40_10</name>
    <dbReference type="NCBI Taxonomy" id="1801786"/>
    <lineage>
        <taxon>Bacteria</taxon>
        <taxon>Candidatus Nomuraibacteriota</taxon>
    </lineage>
</organism>
<evidence type="ECO:0000256" key="2">
    <source>
        <dbReference type="ARBA" id="ARBA00022801"/>
    </source>
</evidence>
<accession>A0A1F6Y0A8</accession>
<dbReference type="SUPFAM" id="SSF109604">
    <property type="entry name" value="HD-domain/PDEase-like"/>
    <property type="match status" value="1"/>
</dbReference>
<dbReference type="EMBL" id="MFVK01000012">
    <property type="protein sequence ID" value="OGI99688.1"/>
    <property type="molecule type" value="Genomic_DNA"/>
</dbReference>
<evidence type="ECO:0000313" key="5">
    <source>
        <dbReference type="Proteomes" id="UP000176479"/>
    </source>
</evidence>
<protein>
    <submittedName>
        <fullName evidence="4">Phosphohydrolase</fullName>
    </submittedName>
</protein>
<sequence length="195" mass="22080">MKDLASIVNFLFEVGILAKTPRSGFYFLGSGNQSVAEHIHRVIFIGYVLSTMAPQASQVKVIKMCLFHDLAEARISDLNYVHQKYAKADESQALSDLSKTLPFGEELIAIVNEYNAKETLEAKLAKDADQLEWIMSLKEQVDTGNSRAESWIPSVIKRLQTEAAQKLAEIIIKTPSDNWWFSDKNSEWRISKKKD</sequence>
<reference evidence="4 5" key="1">
    <citation type="journal article" date="2016" name="Nat. Commun.">
        <title>Thousands of microbial genomes shed light on interconnected biogeochemical processes in an aquifer system.</title>
        <authorList>
            <person name="Anantharaman K."/>
            <person name="Brown C.T."/>
            <person name="Hug L.A."/>
            <person name="Sharon I."/>
            <person name="Castelle C.J."/>
            <person name="Probst A.J."/>
            <person name="Thomas B.C."/>
            <person name="Singh A."/>
            <person name="Wilkins M.J."/>
            <person name="Karaoz U."/>
            <person name="Brodie E.L."/>
            <person name="Williams K.H."/>
            <person name="Hubbard S.S."/>
            <person name="Banfield J.F."/>
        </authorList>
    </citation>
    <scope>NUCLEOTIDE SEQUENCE [LARGE SCALE GENOMIC DNA]</scope>
</reference>
<dbReference type="InterPro" id="IPR006674">
    <property type="entry name" value="HD_domain"/>
</dbReference>
<dbReference type="Proteomes" id="UP000176479">
    <property type="component" value="Unassembled WGS sequence"/>
</dbReference>
<dbReference type="InterPro" id="IPR039356">
    <property type="entry name" value="YfbR/HDDC2"/>
</dbReference>
<keyword evidence="1" id="KW-0479">Metal-binding</keyword>